<name>A0A2T6Z9I1_TUBBO</name>
<comment type="caution">
    <text evidence="2">The sequence shown here is derived from an EMBL/GenBank/DDBJ whole genome shotgun (WGS) entry which is preliminary data.</text>
</comment>
<feature type="region of interest" description="Disordered" evidence="1">
    <location>
        <begin position="87"/>
        <end position="118"/>
    </location>
</feature>
<evidence type="ECO:0000313" key="2">
    <source>
        <dbReference type="EMBL" id="PUU72150.1"/>
    </source>
</evidence>
<dbReference type="Proteomes" id="UP000244722">
    <property type="component" value="Unassembled WGS sequence"/>
</dbReference>
<reference evidence="2 3" key="1">
    <citation type="submission" date="2017-04" db="EMBL/GenBank/DDBJ databases">
        <title>Draft genome sequence of Tuber borchii Vittad., a whitish edible truffle.</title>
        <authorList>
            <consortium name="DOE Joint Genome Institute"/>
            <person name="Murat C."/>
            <person name="Kuo A."/>
            <person name="Barry K.W."/>
            <person name="Clum A."/>
            <person name="Dockter R.B."/>
            <person name="Fauchery L."/>
            <person name="Iotti M."/>
            <person name="Kohler A."/>
            <person name="Labutti K."/>
            <person name="Lindquist E.A."/>
            <person name="Lipzen A."/>
            <person name="Ohm R.A."/>
            <person name="Wang M."/>
            <person name="Grigoriev I.V."/>
            <person name="Zambonelli A."/>
            <person name="Martin F.M."/>
        </authorList>
    </citation>
    <scope>NUCLEOTIDE SEQUENCE [LARGE SCALE GENOMIC DNA]</scope>
    <source>
        <strain evidence="2 3">Tbo3840</strain>
    </source>
</reference>
<dbReference type="AlphaFoldDB" id="A0A2T6Z9I1"/>
<keyword evidence="3" id="KW-1185">Reference proteome</keyword>
<dbReference type="Gene3D" id="3.60.10.10">
    <property type="entry name" value="Endonuclease/exonuclease/phosphatase"/>
    <property type="match status" value="1"/>
</dbReference>
<evidence type="ECO:0008006" key="4">
    <source>
        <dbReference type="Google" id="ProtNLM"/>
    </source>
</evidence>
<dbReference type="EMBL" id="NESQ01000725">
    <property type="protein sequence ID" value="PUU72150.1"/>
    <property type="molecule type" value="Genomic_DNA"/>
</dbReference>
<dbReference type="STRING" id="42251.A0A2T6Z9I1"/>
<sequence>MPYLRSENGKREIADRLHSRFNKRLVCPECNFESFTRGAFNKDSGGTPDERRRLYRRFKCRSSAGCHKTLGVTELLDMCQKLSSASSLNHRGSFSPRGRAKRQSSSEEQNPVSISESSRIIDRSVNTSKIAKKNPPIITISSAAESVCSIKETDYSFNIESELPATEFPPRAKDLLALQRGIRETIKLFKLLETKISTLDTIVERLQAGKLPIELPSLRQDQPKDCDNLAYPNLEEIEELDSQPLENNSEIEETPIRSEKPPIMQYSTTRTTALYVSNITFMTIKDVKTTLASAPINIHLGHIRNLSWIDKRILDILVDSNHANRIKTRIGKNSDYIVKSDFDPLSPDSFHWESDVREKSKDAVLKRNFVTRLSASVMSTKQNSTREYIMEWAINRGIGPQLEHKLCQQGIILSSQRVYPMPDVDTKDIGPGPVNPATIVKQSPITAGANGKFARAIYLLEKSFDILFIAEHWYQYHELRLSHPLVYCSTSLPSRSSNNPPRGRHHGGIYLLVKPHIRCLIQSTTCSTYSITVSLPGIRLAGVYYPPYSISNDILENDLQNIGSIDLLLGDINIKFHPNIFLATKHSKVPNSDRAILFENWTAKTNMLHMSDQLQYNISHKIPDHAFTSVHSQPKMTLSLIPTQSLQFHTDHKYLLHIQYFPTSPPKSIQDHLPSSSRVPALPGPLRFHVQRLKQPHILLHYQKQWSMVQQLFTAFKESESFDIDMLDAILCSAGQAVAESVLGSYEPAESRKQPDNCGKRLANQLDIASSIQLLKRAQRDN</sequence>
<protein>
    <recommendedName>
        <fullName evidence="4">Endonuclease/exonuclease/phosphatase domain-containing protein</fullName>
    </recommendedName>
</protein>
<evidence type="ECO:0000313" key="3">
    <source>
        <dbReference type="Proteomes" id="UP000244722"/>
    </source>
</evidence>
<dbReference type="SUPFAM" id="SSF56219">
    <property type="entry name" value="DNase I-like"/>
    <property type="match status" value="1"/>
</dbReference>
<accession>A0A2T6Z9I1</accession>
<dbReference type="InterPro" id="IPR036691">
    <property type="entry name" value="Endo/exonu/phosph_ase_sf"/>
</dbReference>
<organism evidence="2 3">
    <name type="scientific">Tuber borchii</name>
    <name type="common">White truffle</name>
    <dbReference type="NCBI Taxonomy" id="42251"/>
    <lineage>
        <taxon>Eukaryota</taxon>
        <taxon>Fungi</taxon>
        <taxon>Dikarya</taxon>
        <taxon>Ascomycota</taxon>
        <taxon>Pezizomycotina</taxon>
        <taxon>Pezizomycetes</taxon>
        <taxon>Pezizales</taxon>
        <taxon>Tuberaceae</taxon>
        <taxon>Tuber</taxon>
    </lineage>
</organism>
<dbReference type="OrthoDB" id="3559715at2759"/>
<evidence type="ECO:0000256" key="1">
    <source>
        <dbReference type="SAM" id="MobiDB-lite"/>
    </source>
</evidence>
<proteinExistence type="predicted"/>
<gene>
    <name evidence="2" type="ORF">B9Z19DRAFT_1069986</name>
</gene>